<dbReference type="InterPro" id="IPR052337">
    <property type="entry name" value="SAT4-like"/>
</dbReference>
<evidence type="ECO:0000259" key="7">
    <source>
        <dbReference type="Pfam" id="PF20684"/>
    </source>
</evidence>
<feature type="transmembrane region" description="Helical" evidence="6">
    <location>
        <begin position="193"/>
        <end position="216"/>
    </location>
</feature>
<dbReference type="InterPro" id="IPR049326">
    <property type="entry name" value="Rhodopsin_dom_fungi"/>
</dbReference>
<dbReference type="PANTHER" id="PTHR33048:SF105">
    <property type="match status" value="1"/>
</dbReference>
<dbReference type="CDD" id="cd00157">
    <property type="entry name" value="Rho"/>
    <property type="match status" value="1"/>
</dbReference>
<evidence type="ECO:0000256" key="2">
    <source>
        <dbReference type="ARBA" id="ARBA00022692"/>
    </source>
</evidence>
<dbReference type="PROSITE" id="PS51421">
    <property type="entry name" value="RAS"/>
    <property type="match status" value="1"/>
</dbReference>
<feature type="transmembrane region" description="Helical" evidence="6">
    <location>
        <begin position="228"/>
        <end position="250"/>
    </location>
</feature>
<accession>A0ABQ0ZSH9</accession>
<dbReference type="NCBIfam" id="TIGR00231">
    <property type="entry name" value="small_GTP"/>
    <property type="match status" value="1"/>
</dbReference>
<dbReference type="Pfam" id="PF20684">
    <property type="entry name" value="Fung_rhodopsin"/>
    <property type="match status" value="1"/>
</dbReference>
<dbReference type="SMART" id="SM00174">
    <property type="entry name" value="RHO"/>
    <property type="match status" value="1"/>
</dbReference>
<comment type="caution">
    <text evidence="8">The sequence shown here is derived from an EMBL/GenBank/DDBJ whole genome shotgun (WGS) entry which is preliminary data.</text>
</comment>
<organism evidence="8 9">
    <name type="scientific">Aspergillus lentulus</name>
    <dbReference type="NCBI Taxonomy" id="293939"/>
    <lineage>
        <taxon>Eukaryota</taxon>
        <taxon>Fungi</taxon>
        <taxon>Dikarya</taxon>
        <taxon>Ascomycota</taxon>
        <taxon>Pezizomycotina</taxon>
        <taxon>Eurotiomycetes</taxon>
        <taxon>Eurotiomycetidae</taxon>
        <taxon>Eurotiales</taxon>
        <taxon>Aspergillaceae</taxon>
        <taxon>Aspergillus</taxon>
        <taxon>Aspergillus subgen. Fumigati</taxon>
    </lineage>
</organism>
<dbReference type="PROSITE" id="PS51419">
    <property type="entry name" value="RAB"/>
    <property type="match status" value="1"/>
</dbReference>
<dbReference type="PROSITE" id="PS51420">
    <property type="entry name" value="RHO"/>
    <property type="match status" value="1"/>
</dbReference>
<dbReference type="InterPro" id="IPR001806">
    <property type="entry name" value="Small_GTPase"/>
</dbReference>
<dbReference type="Proteomes" id="UP000465220">
    <property type="component" value="Unassembled WGS sequence"/>
</dbReference>
<dbReference type="InterPro" id="IPR027417">
    <property type="entry name" value="P-loop_NTPase"/>
</dbReference>
<dbReference type="InterPro" id="IPR005225">
    <property type="entry name" value="Small_GTP-bd"/>
</dbReference>
<keyword evidence="9" id="KW-1185">Reference proteome</keyword>
<sequence>MSTDSAADEAAQAALYKSTVEHWTLYAVGVTVTLLRTYSRVRAVGFRHLQAEDLLVWVGIVFYTAQTALAYSVSHVAHGLANNGFTDAQRAALSPDGPEYRAAVIGSKIQVAGWTTYSVLMWSLKLSMLAFYLRLTDGLSQRYRNPIYVGFGLVIGTFLVSIITIFAACRPFHKYWQINPDPGNVCQAAISRPIIWASFASNVSTDIYLILIPIPMLWKSRLKLMKKIAATVVFGAGLFVLVCAILKSVFVLVDPVDGAQLAGEWGNREAFVAVVTTNLPMVFHLFRSWLSRLFGTAFGSSQKTDKFPSGFQTIGGGAGESFSRNRRVPPTAHPISANLTFSESEERIVDDVKMNNLEAFGARGTSPDHPPGGIVVSNQIEITHENRNSLLDRCVLIGDNGVGKTTLLTRYVTNQLCNSDFQVFDNCAVDIRVDGRPYSLGFWDTWNDDERNRIRRLCYLNTDVFLICFSVVNRQSFSSVKYYWCDELRSCCSGVRWLLVGTQIDARDYNSGLQVRKDRRGHVTRQEGERMARKLGAARYMECSAQDQFNVKELFHEAIRVSQEPMTTAKEKSTCVIV</sequence>
<dbReference type="PANTHER" id="PTHR33048">
    <property type="entry name" value="PTH11-LIKE INTEGRAL MEMBRANE PROTEIN (AFU_ORTHOLOGUE AFUA_5G11245)"/>
    <property type="match status" value="1"/>
</dbReference>
<dbReference type="Gene3D" id="3.40.50.300">
    <property type="entry name" value="P-loop containing nucleotide triphosphate hydrolases"/>
    <property type="match status" value="1"/>
</dbReference>
<evidence type="ECO:0000256" key="6">
    <source>
        <dbReference type="SAM" id="Phobius"/>
    </source>
</evidence>
<dbReference type="SUPFAM" id="SSF52540">
    <property type="entry name" value="P-loop containing nucleoside triphosphate hydrolases"/>
    <property type="match status" value="1"/>
</dbReference>
<keyword evidence="2 6" id="KW-0812">Transmembrane</keyword>
<dbReference type="EMBL" id="BLKI01000003">
    <property type="protein sequence ID" value="GFF62906.1"/>
    <property type="molecule type" value="Genomic_DNA"/>
</dbReference>
<dbReference type="SMART" id="SM00175">
    <property type="entry name" value="RAB"/>
    <property type="match status" value="1"/>
</dbReference>
<gene>
    <name evidence="8" type="ORF">IFM60648_00759</name>
</gene>
<evidence type="ECO:0000256" key="5">
    <source>
        <dbReference type="ARBA" id="ARBA00038359"/>
    </source>
</evidence>
<keyword evidence="4 6" id="KW-0472">Membrane</keyword>
<feature type="transmembrane region" description="Helical" evidence="6">
    <location>
        <begin position="114"/>
        <end position="135"/>
    </location>
</feature>
<dbReference type="PRINTS" id="PR00449">
    <property type="entry name" value="RASTRNSFRMNG"/>
</dbReference>
<evidence type="ECO:0000256" key="4">
    <source>
        <dbReference type="ARBA" id="ARBA00023136"/>
    </source>
</evidence>
<dbReference type="Pfam" id="PF00071">
    <property type="entry name" value="Ras"/>
    <property type="match status" value="1"/>
</dbReference>
<comment type="subcellular location">
    <subcellularLocation>
        <location evidence="1">Membrane</location>
        <topology evidence="1">Multi-pass membrane protein</topology>
    </subcellularLocation>
</comment>
<comment type="similarity">
    <text evidence="5">Belongs to the SAT4 family.</text>
</comment>
<reference evidence="8 9" key="1">
    <citation type="submission" date="2020-01" db="EMBL/GenBank/DDBJ databases">
        <title>Draft genome sequence of Aspergillus lentulus IFM 60648.</title>
        <authorList>
            <person name="Takahashi H."/>
            <person name="Yaguchi T."/>
        </authorList>
    </citation>
    <scope>NUCLEOTIDE SEQUENCE [LARGE SCALE GENOMIC DNA]</scope>
    <source>
        <strain evidence="8 9">IFM 60648</strain>
    </source>
</reference>
<name>A0ABQ0ZSH9_ASPLE</name>
<evidence type="ECO:0000313" key="8">
    <source>
        <dbReference type="EMBL" id="GFF62906.1"/>
    </source>
</evidence>
<feature type="transmembrane region" description="Helical" evidence="6">
    <location>
        <begin position="147"/>
        <end position="173"/>
    </location>
</feature>
<dbReference type="SMART" id="SM00173">
    <property type="entry name" value="RAS"/>
    <property type="match status" value="1"/>
</dbReference>
<evidence type="ECO:0000256" key="1">
    <source>
        <dbReference type="ARBA" id="ARBA00004141"/>
    </source>
</evidence>
<evidence type="ECO:0000313" key="9">
    <source>
        <dbReference type="Proteomes" id="UP000465220"/>
    </source>
</evidence>
<proteinExistence type="inferred from homology"/>
<evidence type="ECO:0000256" key="3">
    <source>
        <dbReference type="ARBA" id="ARBA00022989"/>
    </source>
</evidence>
<feature type="domain" description="Rhodopsin" evidence="7">
    <location>
        <begin position="36"/>
        <end position="287"/>
    </location>
</feature>
<protein>
    <recommendedName>
        <fullName evidence="7">Rhodopsin domain-containing protein</fullName>
    </recommendedName>
</protein>
<feature type="transmembrane region" description="Helical" evidence="6">
    <location>
        <begin position="53"/>
        <end position="73"/>
    </location>
</feature>
<keyword evidence="3 6" id="KW-1133">Transmembrane helix</keyword>